<dbReference type="InterPro" id="IPR057798">
    <property type="entry name" value="PH_YqeB"/>
</dbReference>
<name>A0A919YGP2_9BACL</name>
<feature type="transmembrane region" description="Helical" evidence="1">
    <location>
        <begin position="59"/>
        <end position="80"/>
    </location>
</feature>
<dbReference type="RefSeq" id="WP_212979042.1">
    <property type="nucleotide sequence ID" value="NZ_AP025343.1"/>
</dbReference>
<evidence type="ECO:0000256" key="1">
    <source>
        <dbReference type="SAM" id="Phobius"/>
    </source>
</evidence>
<evidence type="ECO:0008006" key="6">
    <source>
        <dbReference type="Google" id="ProtNLM"/>
    </source>
</evidence>
<keyword evidence="1" id="KW-0472">Membrane</keyword>
<dbReference type="EMBL" id="BORT01000013">
    <property type="protein sequence ID" value="GIO48375.1"/>
    <property type="molecule type" value="Genomic_DNA"/>
</dbReference>
<reference evidence="4 5" key="1">
    <citation type="submission" date="2021-03" db="EMBL/GenBank/DDBJ databases">
        <title>Antimicrobial resistance genes in bacteria isolated from Japanese honey, and their potential for conferring macrolide and lincosamide resistance in the American foulbrood pathogen Paenibacillus larvae.</title>
        <authorList>
            <person name="Okamoto M."/>
            <person name="Kumagai M."/>
            <person name="Kanamori H."/>
            <person name="Takamatsu D."/>
        </authorList>
    </citation>
    <scope>NUCLEOTIDE SEQUENCE [LARGE SCALE GENOMIC DNA]</scope>
    <source>
        <strain evidence="4 5">J34TS1</strain>
    </source>
</reference>
<accession>A0A919YGP2</accession>
<dbReference type="Pfam" id="PF23493">
    <property type="entry name" value="CysS_C"/>
    <property type="match status" value="1"/>
</dbReference>
<organism evidence="4 5">
    <name type="scientific">Paenibacillus azoreducens</name>
    <dbReference type="NCBI Taxonomy" id="116718"/>
    <lineage>
        <taxon>Bacteria</taxon>
        <taxon>Bacillati</taxon>
        <taxon>Bacillota</taxon>
        <taxon>Bacilli</taxon>
        <taxon>Bacillales</taxon>
        <taxon>Paenibacillaceae</taxon>
        <taxon>Paenibacillus</taxon>
    </lineage>
</organism>
<comment type="caution">
    <text evidence="4">The sequence shown here is derived from an EMBL/GenBank/DDBJ whole genome shotgun (WGS) entry which is preliminary data.</text>
</comment>
<dbReference type="Proteomes" id="UP000682811">
    <property type="component" value="Unassembled WGS sequence"/>
</dbReference>
<dbReference type="InterPro" id="IPR056411">
    <property type="entry name" value="CysS_C"/>
</dbReference>
<evidence type="ECO:0000259" key="3">
    <source>
        <dbReference type="Pfam" id="PF23494"/>
    </source>
</evidence>
<dbReference type="Pfam" id="PF23494">
    <property type="entry name" value="bPH_10"/>
    <property type="match status" value="1"/>
</dbReference>
<feature type="domain" description="Cysteinyl-tRNA ligase anticodon binding" evidence="2">
    <location>
        <begin position="175"/>
        <end position="224"/>
    </location>
</feature>
<evidence type="ECO:0000259" key="2">
    <source>
        <dbReference type="Pfam" id="PF23493"/>
    </source>
</evidence>
<proteinExistence type="predicted"/>
<gene>
    <name evidence="4" type="primary">yqeB</name>
    <name evidence="4" type="ORF">J34TS1_31400</name>
</gene>
<protein>
    <recommendedName>
        <fullName evidence="6">DUF308 domain-containing protein</fullName>
    </recommendedName>
</protein>
<evidence type="ECO:0000313" key="5">
    <source>
        <dbReference type="Proteomes" id="UP000682811"/>
    </source>
</evidence>
<evidence type="ECO:0000313" key="4">
    <source>
        <dbReference type="EMBL" id="GIO48375.1"/>
    </source>
</evidence>
<sequence length="230" mass="26527">MNNRLEWTELGVSRTDKIMIWTVLPVVGAVVGWFIPALAKWTSELPWVPFQGPLKLISSLHGAWVMIATASLGVLAGGWLSMAVMRESLRIDLSDQEVRLQIRNEERAFKKEEVAAVFPDNKQLVLLGVDGRELYREKPEAKREHLAEAFIRHGYDWREQDPFTHEYVRWVADCPELSPGVNVLFLARDKAIGKDEKEDAEDLRRELSKLGVTVRDEGKRQYWRKHGRRP</sequence>
<keyword evidence="5" id="KW-1185">Reference proteome</keyword>
<feature type="transmembrane region" description="Helical" evidence="1">
    <location>
        <begin position="20"/>
        <end position="39"/>
    </location>
</feature>
<keyword evidence="1" id="KW-0812">Transmembrane</keyword>
<dbReference type="AlphaFoldDB" id="A0A919YGP2"/>
<keyword evidence="1" id="KW-1133">Transmembrane helix</keyword>
<feature type="domain" description="YqeB PH" evidence="3">
    <location>
        <begin position="8"/>
        <end position="158"/>
    </location>
</feature>